<dbReference type="SUPFAM" id="SSF55186">
    <property type="entry name" value="ThrRS/AlaRS common domain"/>
    <property type="match status" value="1"/>
</dbReference>
<feature type="coiled-coil region" evidence="13">
    <location>
        <begin position="737"/>
        <end position="771"/>
    </location>
</feature>
<dbReference type="GO" id="GO:0005829">
    <property type="term" value="C:cytosol"/>
    <property type="evidence" value="ECO:0007669"/>
    <property type="project" value="TreeGrafter"/>
</dbReference>
<dbReference type="KEGG" id="nall:PP769_13485"/>
<keyword evidence="5 12" id="KW-0479">Metal-binding</keyword>
<dbReference type="HAMAP" id="MF_00036_B">
    <property type="entry name" value="Ala_tRNA_synth_B"/>
    <property type="match status" value="1"/>
</dbReference>
<evidence type="ECO:0000256" key="6">
    <source>
        <dbReference type="ARBA" id="ARBA00022741"/>
    </source>
</evidence>
<dbReference type="FunFam" id="3.30.54.20:FF:000001">
    <property type="entry name" value="Alanine--tRNA ligase"/>
    <property type="match status" value="1"/>
</dbReference>
<dbReference type="InterPro" id="IPR018164">
    <property type="entry name" value="Ala-tRNA-synth_IIc_N"/>
</dbReference>
<comment type="function">
    <text evidence="12">Catalyzes the attachment of alanine to tRNA(Ala) in a two-step reaction: alanine is first activated by ATP to form Ala-AMP and then transferred to the acceptor end of tRNA(Ala). Also edits incorrectly charged Ser-tRNA(Ala) and Gly-tRNA(Ala) via its editing domain.</text>
</comment>
<reference evidence="15 16" key="1">
    <citation type="submission" date="2023-01" db="EMBL/GenBank/DDBJ databases">
        <title>Cultivation and genomic characterization of new, ubiquitous marine nitrite-oxidizing bacteria from the Nitrospirales.</title>
        <authorList>
            <person name="Mueller A.J."/>
            <person name="Daebeler A."/>
            <person name="Herbold C.W."/>
            <person name="Kirkegaard R.H."/>
            <person name="Daims H."/>
        </authorList>
    </citation>
    <scope>NUCLEOTIDE SEQUENCE [LARGE SCALE GENOMIC DNA]</scope>
    <source>
        <strain evidence="15 16">VA</strain>
    </source>
</reference>
<dbReference type="PANTHER" id="PTHR11777">
    <property type="entry name" value="ALANYL-TRNA SYNTHETASE"/>
    <property type="match status" value="1"/>
</dbReference>
<dbReference type="InterPro" id="IPR009000">
    <property type="entry name" value="Transl_B-barrel_sf"/>
</dbReference>
<keyword evidence="6 12" id="KW-0547">Nucleotide-binding</keyword>
<dbReference type="GO" id="GO:0004813">
    <property type="term" value="F:alanine-tRNA ligase activity"/>
    <property type="evidence" value="ECO:0007669"/>
    <property type="project" value="UniProtKB-UniRule"/>
</dbReference>
<dbReference type="InterPro" id="IPR018163">
    <property type="entry name" value="Thr/Ala-tRNA-synth_IIc_edit"/>
</dbReference>
<feature type="domain" description="Alanyl-transfer RNA synthetases family profile" evidence="14">
    <location>
        <begin position="3"/>
        <end position="714"/>
    </location>
</feature>
<dbReference type="Gene3D" id="6.10.250.550">
    <property type="match status" value="1"/>
</dbReference>
<dbReference type="PROSITE" id="PS50860">
    <property type="entry name" value="AA_TRNA_LIGASE_II_ALA"/>
    <property type="match status" value="1"/>
</dbReference>
<evidence type="ECO:0000256" key="8">
    <source>
        <dbReference type="ARBA" id="ARBA00022840"/>
    </source>
</evidence>
<dbReference type="GO" id="GO:0008270">
    <property type="term" value="F:zinc ion binding"/>
    <property type="evidence" value="ECO:0007669"/>
    <property type="project" value="UniProtKB-UniRule"/>
</dbReference>
<dbReference type="SMART" id="SM00863">
    <property type="entry name" value="tRNA_SAD"/>
    <property type="match status" value="1"/>
</dbReference>
<evidence type="ECO:0000256" key="1">
    <source>
        <dbReference type="ARBA" id="ARBA00004496"/>
    </source>
</evidence>
<dbReference type="AlphaFoldDB" id="A0AA96JXW1"/>
<dbReference type="SUPFAM" id="SSF101353">
    <property type="entry name" value="Putative anticodon-binding domain of alanyl-tRNA synthetase (AlaRS)"/>
    <property type="match status" value="1"/>
</dbReference>
<sequence>MIATSLELRQAFVSYFSSRGHSVVPSGPLIPQADPTLLFTNAGMNQFKSVFLGEESRPYDRAVSIQKCLRAGGKHNDLENVGFTRRHHTFFEMLGNFSFGDYFKEEAIAFGWEFLTQMAGLPPDRLWVTVFREDQEAYDLWHTRMGIPESRLVRLGEKDNFWQMGETGPCGPCSEILIDQGEAFGCGRSTCAVGCDCDRYLEIWNLVFMQFDRDSVGTLNPLPRPSIDTGMGLERLAAVTQGVASNYDSDVFSPILERIGKNTGKVYGTSPTADRSMRVIADHLRAMTFLITEGVLPSNEGRGYVLRRIMRRASRHGRLLGVEREFLYDLVFSVIDLMDSVYPDLRSMKDTVSEIVQGEETRFIGTLEQALPLLNQILEEAKQQGSQILGGEAVFKLYDTYGFPLDLVEDAAREEGLAVDHVGYEQALEAQRDRARKTARFSQADSRSDLVNALGQFPLTKFVGYASQEDRGKLLALVKDEHVIKEAKQGEMVECVLDTTPFYPEGGGQVGDQGTLVGPSARIVVHDTTKLAKGWFLHKGQVIEGSVHVGDVLTATVQGHLRQSAARNHTATHLLHAALREILGPHVKQHGSLVAPNRLRFDFSHFKGLTPKNIEEIEGLVNEQIRQNLTVKVEEMEIQDALSRGALAFFGDKYGEQVRVVEMGSFSQELCGGTHCARTGDVGLFRIVSEGGIAAGVRRIEALTGEGAVAQTQHQEAEWRELAAVLKAGPNEVVEKVRKLVGTLRDTERELERAKQKLLDQQGAAQEASIRDIDGMPILIQRIDGLTIQELRTFSDKLRHKVPSGILVLGSVKEGKVSLLVIVAKEQAHKIPAGKVAQHVAQLVGGSGGGRPDMAQAGGNQPERLDEALRSVYDYVASHRGTLKEE</sequence>
<comment type="catalytic activity">
    <reaction evidence="12">
        <text>tRNA(Ala) + L-alanine + ATP = L-alanyl-tRNA(Ala) + AMP + diphosphate</text>
        <dbReference type="Rhea" id="RHEA:12540"/>
        <dbReference type="Rhea" id="RHEA-COMP:9657"/>
        <dbReference type="Rhea" id="RHEA-COMP:9923"/>
        <dbReference type="ChEBI" id="CHEBI:30616"/>
        <dbReference type="ChEBI" id="CHEBI:33019"/>
        <dbReference type="ChEBI" id="CHEBI:57972"/>
        <dbReference type="ChEBI" id="CHEBI:78442"/>
        <dbReference type="ChEBI" id="CHEBI:78497"/>
        <dbReference type="ChEBI" id="CHEBI:456215"/>
        <dbReference type="EC" id="6.1.1.7"/>
    </reaction>
</comment>
<dbReference type="Pfam" id="PF07973">
    <property type="entry name" value="tRNA_SAD"/>
    <property type="match status" value="1"/>
</dbReference>
<evidence type="ECO:0000313" key="15">
    <source>
        <dbReference type="EMBL" id="WNM56984.1"/>
    </source>
</evidence>
<dbReference type="FunFam" id="2.40.30.130:FF:000001">
    <property type="entry name" value="Alanine--tRNA ligase"/>
    <property type="match status" value="1"/>
</dbReference>
<comment type="similarity">
    <text evidence="2 12">Belongs to the class-II aminoacyl-tRNA synthetase family.</text>
</comment>
<dbReference type="GO" id="GO:0002161">
    <property type="term" value="F:aminoacyl-tRNA deacylase activity"/>
    <property type="evidence" value="ECO:0007669"/>
    <property type="project" value="TreeGrafter"/>
</dbReference>
<evidence type="ECO:0000256" key="5">
    <source>
        <dbReference type="ARBA" id="ARBA00022723"/>
    </source>
</evidence>
<dbReference type="PRINTS" id="PR00980">
    <property type="entry name" value="TRNASYNTHALA"/>
</dbReference>
<evidence type="ECO:0000256" key="3">
    <source>
        <dbReference type="ARBA" id="ARBA00022555"/>
    </source>
</evidence>
<dbReference type="EC" id="6.1.1.7" evidence="12"/>
<dbReference type="FunFam" id="3.10.310.40:FF:000001">
    <property type="entry name" value="Alanine--tRNA ligase"/>
    <property type="match status" value="1"/>
</dbReference>
<dbReference type="GO" id="GO:0000049">
    <property type="term" value="F:tRNA binding"/>
    <property type="evidence" value="ECO:0007669"/>
    <property type="project" value="UniProtKB-KW"/>
</dbReference>
<evidence type="ECO:0000256" key="7">
    <source>
        <dbReference type="ARBA" id="ARBA00022833"/>
    </source>
</evidence>
<dbReference type="GO" id="GO:0005524">
    <property type="term" value="F:ATP binding"/>
    <property type="evidence" value="ECO:0007669"/>
    <property type="project" value="UniProtKB-UniRule"/>
</dbReference>
<keyword evidence="8 12" id="KW-0067">ATP-binding</keyword>
<dbReference type="FunFam" id="3.30.930.10:FF:000004">
    <property type="entry name" value="Alanine--tRNA ligase"/>
    <property type="match status" value="1"/>
</dbReference>
<proteinExistence type="inferred from homology"/>
<name>A0AA96JXW1_9BACT</name>
<dbReference type="SUPFAM" id="SSF55681">
    <property type="entry name" value="Class II aaRS and biotin synthetases"/>
    <property type="match status" value="1"/>
</dbReference>
<dbReference type="RefSeq" id="WP_312640954.1">
    <property type="nucleotide sequence ID" value="NZ_CP116967.1"/>
</dbReference>
<dbReference type="InterPro" id="IPR045864">
    <property type="entry name" value="aa-tRNA-synth_II/BPL/LPL"/>
</dbReference>
<keyword evidence="4 12" id="KW-0436">Ligase</keyword>
<comment type="subcellular location">
    <subcellularLocation>
        <location evidence="1 12">Cytoplasm</location>
    </subcellularLocation>
</comment>
<dbReference type="InterPro" id="IPR012947">
    <property type="entry name" value="tRNA_SAD"/>
</dbReference>
<dbReference type="InterPro" id="IPR050058">
    <property type="entry name" value="Ala-tRNA_ligase"/>
</dbReference>
<keyword evidence="16" id="KW-1185">Reference proteome</keyword>
<dbReference type="Gene3D" id="3.10.310.40">
    <property type="match status" value="1"/>
</dbReference>
<dbReference type="GO" id="GO:0006419">
    <property type="term" value="P:alanyl-tRNA aminoacylation"/>
    <property type="evidence" value="ECO:0007669"/>
    <property type="project" value="UniProtKB-UniRule"/>
</dbReference>
<organism evidence="15 16">
    <name type="scientific">Candidatus Nitrospira allomarina</name>
    <dbReference type="NCBI Taxonomy" id="3020900"/>
    <lineage>
        <taxon>Bacteria</taxon>
        <taxon>Pseudomonadati</taxon>
        <taxon>Nitrospirota</taxon>
        <taxon>Nitrospiria</taxon>
        <taxon>Nitrospirales</taxon>
        <taxon>Nitrospiraceae</taxon>
        <taxon>Nitrospira</taxon>
    </lineage>
</organism>
<dbReference type="CDD" id="cd00673">
    <property type="entry name" value="AlaRS_core"/>
    <property type="match status" value="1"/>
</dbReference>
<dbReference type="EMBL" id="CP116967">
    <property type="protein sequence ID" value="WNM56984.1"/>
    <property type="molecule type" value="Genomic_DNA"/>
</dbReference>
<dbReference type="NCBIfam" id="TIGR00344">
    <property type="entry name" value="alaS"/>
    <property type="match status" value="1"/>
</dbReference>
<keyword evidence="3 12" id="KW-0820">tRNA-binding</keyword>
<dbReference type="Gene3D" id="3.30.54.20">
    <property type="match status" value="1"/>
</dbReference>
<gene>
    <name evidence="12 15" type="primary">alaS</name>
    <name evidence="15" type="ORF">PP769_13485</name>
</gene>
<dbReference type="InterPro" id="IPR003156">
    <property type="entry name" value="DHHA1_dom"/>
</dbReference>
<dbReference type="Proteomes" id="UP001302719">
    <property type="component" value="Chromosome"/>
</dbReference>
<accession>A0AA96JXW1</accession>
<dbReference type="InterPro" id="IPR018162">
    <property type="entry name" value="Ala-tRNA-ligase_IIc_anticod-bd"/>
</dbReference>
<dbReference type="Pfam" id="PF02272">
    <property type="entry name" value="DHHA1"/>
    <property type="match status" value="1"/>
</dbReference>
<keyword evidence="12" id="KW-0963">Cytoplasm</keyword>
<dbReference type="PANTHER" id="PTHR11777:SF9">
    <property type="entry name" value="ALANINE--TRNA LIGASE, CYTOPLASMIC"/>
    <property type="match status" value="1"/>
</dbReference>
<comment type="cofactor">
    <cofactor evidence="12">
        <name>Zn(2+)</name>
        <dbReference type="ChEBI" id="CHEBI:29105"/>
    </cofactor>
    <text evidence="12">Binds 1 zinc ion per subunit.</text>
</comment>
<evidence type="ECO:0000256" key="11">
    <source>
        <dbReference type="ARBA" id="ARBA00023146"/>
    </source>
</evidence>
<feature type="binding site" evidence="12">
    <location>
        <position position="573"/>
    </location>
    <ligand>
        <name>Zn(2+)</name>
        <dbReference type="ChEBI" id="CHEBI:29105"/>
    </ligand>
</feature>
<dbReference type="FunFam" id="3.30.980.10:FF:000004">
    <property type="entry name" value="Alanine--tRNA ligase, cytoplasmic"/>
    <property type="match status" value="1"/>
</dbReference>
<keyword evidence="7 12" id="KW-0862">Zinc</keyword>
<evidence type="ECO:0000259" key="14">
    <source>
        <dbReference type="PROSITE" id="PS50860"/>
    </source>
</evidence>
<keyword evidence="9 12" id="KW-0694">RNA-binding</keyword>
<evidence type="ECO:0000313" key="16">
    <source>
        <dbReference type="Proteomes" id="UP001302719"/>
    </source>
</evidence>
<keyword evidence="10 12" id="KW-0648">Protein biosynthesis</keyword>
<dbReference type="InterPro" id="IPR002318">
    <property type="entry name" value="Ala-tRNA-lgiase_IIc"/>
</dbReference>
<dbReference type="Pfam" id="PF01411">
    <property type="entry name" value="tRNA-synt_2c"/>
    <property type="match status" value="1"/>
</dbReference>
<dbReference type="InterPro" id="IPR018165">
    <property type="entry name" value="Ala-tRNA-synth_IIc_core"/>
</dbReference>
<keyword evidence="13" id="KW-0175">Coiled coil</keyword>
<feature type="binding site" evidence="12">
    <location>
        <position position="675"/>
    </location>
    <ligand>
        <name>Zn(2+)</name>
        <dbReference type="ChEBI" id="CHEBI:29105"/>
    </ligand>
</feature>
<keyword evidence="11 12" id="KW-0030">Aminoacyl-tRNA synthetase</keyword>
<evidence type="ECO:0000256" key="4">
    <source>
        <dbReference type="ARBA" id="ARBA00022598"/>
    </source>
</evidence>
<dbReference type="Gene3D" id="3.30.980.10">
    <property type="entry name" value="Threonyl-trna Synthetase, Chain A, domain 2"/>
    <property type="match status" value="1"/>
</dbReference>
<evidence type="ECO:0000256" key="10">
    <source>
        <dbReference type="ARBA" id="ARBA00022917"/>
    </source>
</evidence>
<dbReference type="Gene3D" id="3.30.930.10">
    <property type="entry name" value="Bira Bifunctional Protein, Domain 2"/>
    <property type="match status" value="1"/>
</dbReference>
<evidence type="ECO:0000256" key="2">
    <source>
        <dbReference type="ARBA" id="ARBA00008226"/>
    </source>
</evidence>
<evidence type="ECO:0000256" key="12">
    <source>
        <dbReference type="HAMAP-Rule" id="MF_00036"/>
    </source>
</evidence>
<dbReference type="Gene3D" id="2.40.30.130">
    <property type="match status" value="1"/>
</dbReference>
<feature type="binding site" evidence="12">
    <location>
        <position position="671"/>
    </location>
    <ligand>
        <name>Zn(2+)</name>
        <dbReference type="ChEBI" id="CHEBI:29105"/>
    </ligand>
</feature>
<comment type="domain">
    <text evidence="12">Consists of three domains; the N-terminal catalytic domain, the editing domain and the C-terminal C-Ala domain. The editing domain removes incorrectly charged amino acids, while the C-Ala domain, along with tRNA(Ala), serves as a bridge to cooperatively bring together the editing and aminoacylation centers thus stimulating deacylation of misacylated tRNAs.</text>
</comment>
<evidence type="ECO:0000256" key="13">
    <source>
        <dbReference type="SAM" id="Coils"/>
    </source>
</evidence>
<feature type="binding site" evidence="12">
    <location>
        <position position="569"/>
    </location>
    <ligand>
        <name>Zn(2+)</name>
        <dbReference type="ChEBI" id="CHEBI:29105"/>
    </ligand>
</feature>
<protein>
    <recommendedName>
        <fullName evidence="12">Alanine--tRNA ligase</fullName>
        <ecNumber evidence="12">6.1.1.7</ecNumber>
    </recommendedName>
    <alternativeName>
        <fullName evidence="12">Alanyl-tRNA synthetase</fullName>
        <shortName evidence="12">AlaRS</shortName>
    </alternativeName>
</protein>
<dbReference type="SUPFAM" id="SSF50447">
    <property type="entry name" value="Translation proteins"/>
    <property type="match status" value="1"/>
</dbReference>
<dbReference type="InterPro" id="IPR023033">
    <property type="entry name" value="Ala_tRNA_ligase_euk/bac"/>
</dbReference>
<evidence type="ECO:0000256" key="9">
    <source>
        <dbReference type="ARBA" id="ARBA00022884"/>
    </source>
</evidence>